<dbReference type="eggNOG" id="arCOG01174">
    <property type="taxonomic scope" value="Archaea"/>
</dbReference>
<organism evidence="1 2">
    <name type="scientific">Thermoproteus uzoniensis (strain 768-20)</name>
    <dbReference type="NCBI Taxonomy" id="999630"/>
    <lineage>
        <taxon>Archaea</taxon>
        <taxon>Thermoproteota</taxon>
        <taxon>Thermoprotei</taxon>
        <taxon>Thermoproteales</taxon>
        <taxon>Thermoproteaceae</taxon>
        <taxon>Thermoproteus</taxon>
    </lineage>
</organism>
<dbReference type="AlphaFoldDB" id="F2L5J6"/>
<sequence length="364" mass="40766">MLGKKILYVGMYEHKEKVEAKLDYLGLRKDAFRIYDFLNISEHEAVLEMIGEIYVKEAPDVVVLDGVNYFPDDREAASAIYRIFDVPALAIGEEPAGERPLAYMADLLIEVRQEFLRGARYRYARFLKSRLGQPPASELRFAVVRGGPVLIEPWDEGKASFRPAASLAMRRVVFVEEAVKALAAARQEYARPGLPEGSRVADFVGQGPEDAALAAALLCDYAESAKTALVYTNKTIERFVKCDVGRILISVDALSDDKGLETLMDAVGDAKVAFLYGMEQVVSRLGARRLRLILDFLNSWRPDLAILAVFSGVEPSPRLFDMFNTVWRIEGGRAEVVKSMLGWPVRHFKVERREGAFYFVPSSI</sequence>
<dbReference type="EMBL" id="CP002590">
    <property type="protein sequence ID" value="AEA12367.1"/>
    <property type="molecule type" value="Genomic_DNA"/>
</dbReference>
<proteinExistence type="predicted"/>
<dbReference type="HOGENOM" id="CLU_699460_0_0_2"/>
<evidence type="ECO:0000313" key="1">
    <source>
        <dbReference type="EMBL" id="AEA12367.1"/>
    </source>
</evidence>
<dbReference type="Gene3D" id="3.40.50.300">
    <property type="entry name" value="P-loop containing nucleotide triphosphate hydrolases"/>
    <property type="match status" value="1"/>
</dbReference>
<dbReference type="STRING" id="999630.TUZN_0882"/>
<dbReference type="SUPFAM" id="SSF52540">
    <property type="entry name" value="P-loop containing nucleoside triphosphate hydrolases"/>
    <property type="match status" value="1"/>
</dbReference>
<protein>
    <submittedName>
        <fullName evidence="1">ATP binding protein</fullName>
    </submittedName>
</protein>
<dbReference type="Proteomes" id="UP000008138">
    <property type="component" value="Chromosome"/>
</dbReference>
<name>F2L5J6_THEU7</name>
<gene>
    <name evidence="1" type="ordered locus">TUZN_0882</name>
</gene>
<dbReference type="InterPro" id="IPR027417">
    <property type="entry name" value="P-loop_NTPase"/>
</dbReference>
<accession>F2L5J6</accession>
<dbReference type="KEGG" id="tuz:TUZN_0882"/>
<keyword evidence="2" id="KW-1185">Reference proteome</keyword>
<reference key="2">
    <citation type="submission" date="2011-03" db="EMBL/GenBank/DDBJ databases">
        <title>Complete genome sequence of the thermoacidophilic crenarchaeon Thermoproteus uzoniensis 768-20.</title>
        <authorList>
            <person name="Mardanov A.V."/>
            <person name="Gumerov V.M."/>
            <person name="Beletsky A.V."/>
            <person name="Prokofeva M.I."/>
            <person name="Bonch-Osmolovskaya E.A."/>
            <person name="Ravin N.V."/>
            <person name="Skryabin K.G."/>
        </authorList>
    </citation>
    <scope>NUCLEOTIDE SEQUENCE</scope>
    <source>
        <strain>768-20</strain>
    </source>
</reference>
<evidence type="ECO:0000313" key="2">
    <source>
        <dbReference type="Proteomes" id="UP000008138"/>
    </source>
</evidence>
<reference evidence="1 2" key="1">
    <citation type="journal article" date="2011" name="J. Bacteriol.">
        <title>Complete genome sequence of the thermoacidophilic crenarchaeon Thermoproteus uzoniensis 768-20.</title>
        <authorList>
            <person name="Mardanov A.V."/>
            <person name="Gumerov V.M."/>
            <person name="Beletsky A.V."/>
            <person name="Prokofeva M.I."/>
            <person name="Bonch-Osmolovskaya E.A."/>
            <person name="Ravin N.V."/>
            <person name="Skryabin K.G."/>
        </authorList>
    </citation>
    <scope>NUCLEOTIDE SEQUENCE [LARGE SCALE GENOMIC DNA]</scope>
    <source>
        <strain evidence="1 2">768-20</strain>
    </source>
</reference>